<protein>
    <recommendedName>
        <fullName evidence="4">Aspartyl protease</fullName>
    </recommendedName>
</protein>
<dbReference type="EMBL" id="WTVG01000123">
    <property type="protein sequence ID" value="NMG27045.1"/>
    <property type="molecule type" value="Genomic_DNA"/>
</dbReference>
<dbReference type="RefSeq" id="WP_169120661.1">
    <property type="nucleotide sequence ID" value="NZ_WTVG02000040.1"/>
</dbReference>
<gene>
    <name evidence="2" type="ORF">GO606_20540</name>
</gene>
<dbReference type="Gene3D" id="2.40.70.10">
    <property type="entry name" value="Acid Proteases"/>
    <property type="match status" value="1"/>
</dbReference>
<dbReference type="Pfam" id="PF13650">
    <property type="entry name" value="Asp_protease_2"/>
    <property type="match status" value="1"/>
</dbReference>
<name>A0ABX1PR12_9RHOO</name>
<feature type="chain" id="PRO_5046443165" description="Aspartyl protease" evidence="1">
    <location>
        <begin position="22"/>
        <end position="170"/>
    </location>
</feature>
<dbReference type="SUPFAM" id="SSF50630">
    <property type="entry name" value="Acid proteases"/>
    <property type="match status" value="1"/>
</dbReference>
<evidence type="ECO:0000313" key="2">
    <source>
        <dbReference type="EMBL" id="NMG27045.1"/>
    </source>
</evidence>
<accession>A0ABX1PR12</accession>
<evidence type="ECO:0000256" key="1">
    <source>
        <dbReference type="SAM" id="SignalP"/>
    </source>
</evidence>
<keyword evidence="1" id="KW-0732">Signal</keyword>
<evidence type="ECO:0008006" key="4">
    <source>
        <dbReference type="Google" id="ProtNLM"/>
    </source>
</evidence>
<feature type="signal peptide" evidence="1">
    <location>
        <begin position="1"/>
        <end position="21"/>
    </location>
</feature>
<dbReference type="Proteomes" id="UP000615989">
    <property type="component" value="Unassembled WGS sequence"/>
</dbReference>
<dbReference type="CDD" id="cd05483">
    <property type="entry name" value="retropepsin_like_bacteria"/>
    <property type="match status" value="1"/>
</dbReference>
<sequence>MQKFMCLLLTFWAGTFSPAWAGQFDTTVAMRANSATTFYVQGNIGGLGPVDLMVDTGSGYMTINEEMLATLQGAGQAQYIRQLRGRLANGSELDVPVYTIKAVSIGNGCWINNVEAAVFPGKTRAILGLNALQRAAPFIFSFDPPRLVLSNCGATTAAQTKAADLAAFDH</sequence>
<evidence type="ECO:0000313" key="3">
    <source>
        <dbReference type="Proteomes" id="UP000615989"/>
    </source>
</evidence>
<comment type="caution">
    <text evidence="2">The sequence shown here is derived from an EMBL/GenBank/DDBJ whole genome shotgun (WGS) entry which is preliminary data.</text>
</comment>
<dbReference type="InterPro" id="IPR034122">
    <property type="entry name" value="Retropepsin-like_bacterial"/>
</dbReference>
<proteinExistence type="predicted"/>
<keyword evidence="3" id="KW-1185">Reference proteome</keyword>
<reference evidence="2" key="1">
    <citation type="submission" date="2019-12" db="EMBL/GenBank/DDBJ databases">
        <title>Comparative genomics gives insights into the taxonomy of the Azoarcus-Aromatoleum group and reveals separate origins of nif in the plant-associated Azoarcus and non-plant-associated Aromatoleum sub-groups.</title>
        <authorList>
            <person name="Lafos M."/>
            <person name="Maluk M."/>
            <person name="Batista M."/>
            <person name="Junghare M."/>
            <person name="Carmona M."/>
            <person name="Faoro H."/>
            <person name="Cruz L.M."/>
            <person name="Battistoni F."/>
            <person name="De Souza E."/>
            <person name="Pedrosa F."/>
            <person name="Chen W.-M."/>
            <person name="Poole P.S."/>
            <person name="Dixon R.A."/>
            <person name="James E.K."/>
        </authorList>
    </citation>
    <scope>NUCLEOTIDE SEQUENCE</scope>
    <source>
        <strain evidence="2">LuFRes1</strain>
    </source>
</reference>
<dbReference type="InterPro" id="IPR021109">
    <property type="entry name" value="Peptidase_aspartic_dom_sf"/>
</dbReference>
<organism evidence="2 3">
    <name type="scientific">Aromatoleum anaerobium</name>
    <dbReference type="NCBI Taxonomy" id="182180"/>
    <lineage>
        <taxon>Bacteria</taxon>
        <taxon>Pseudomonadati</taxon>
        <taxon>Pseudomonadota</taxon>
        <taxon>Betaproteobacteria</taxon>
        <taxon>Rhodocyclales</taxon>
        <taxon>Rhodocyclaceae</taxon>
        <taxon>Aromatoleum</taxon>
    </lineage>
</organism>